<gene>
    <name evidence="2" type="ORF">ASPGLDRAFT_73595</name>
</gene>
<dbReference type="Proteomes" id="UP000184300">
    <property type="component" value="Unassembled WGS sequence"/>
</dbReference>
<dbReference type="PROSITE" id="PS50011">
    <property type="entry name" value="PROTEIN_KINASE_DOM"/>
    <property type="match status" value="1"/>
</dbReference>
<keyword evidence="3" id="KW-1185">Reference proteome</keyword>
<organism evidence="2 3">
    <name type="scientific">Aspergillus glaucus CBS 516.65</name>
    <dbReference type="NCBI Taxonomy" id="1160497"/>
    <lineage>
        <taxon>Eukaryota</taxon>
        <taxon>Fungi</taxon>
        <taxon>Dikarya</taxon>
        <taxon>Ascomycota</taxon>
        <taxon>Pezizomycotina</taxon>
        <taxon>Eurotiomycetes</taxon>
        <taxon>Eurotiomycetidae</taxon>
        <taxon>Eurotiales</taxon>
        <taxon>Aspergillaceae</taxon>
        <taxon>Aspergillus</taxon>
        <taxon>Aspergillus subgen. Aspergillus</taxon>
    </lineage>
</organism>
<dbReference type="InterPro" id="IPR000719">
    <property type="entry name" value="Prot_kinase_dom"/>
</dbReference>
<dbReference type="VEuPathDB" id="FungiDB:ASPGLDRAFT_73595"/>
<dbReference type="GO" id="GO:0005524">
    <property type="term" value="F:ATP binding"/>
    <property type="evidence" value="ECO:0007669"/>
    <property type="project" value="InterPro"/>
</dbReference>
<dbReference type="OrthoDB" id="2156052at2759"/>
<dbReference type="GeneID" id="34465941"/>
<sequence length="270" mass="30621">MRHMGSAWLGQKCDAGRAPAERGNEWGQFRYGQHNARFCTQRCLLGLQQRDLLDDACPNVDLHKQGGDGRLHAIDFTTLVQHVKEQLDDNIDRNCMPMGGCGASGAPFKVTCAAYGYTVVGKGMTSCRWRELLREAEVYCFLQQAQGSAVPVFLGAIDLEKTYLLHGAGAIRHMLLMGWGGDPNSSIENMPSCPEFNKEELNREISKSVKKIHSLRVLHEDLRPDNILWNAELRRVLIIDFHWAGLDRRLKRKRMNWAQVRQMCGRAEKD</sequence>
<evidence type="ECO:0000313" key="3">
    <source>
        <dbReference type="Proteomes" id="UP000184300"/>
    </source>
</evidence>
<dbReference type="RefSeq" id="XP_022402420.1">
    <property type="nucleotide sequence ID" value="XM_022549681.1"/>
</dbReference>
<feature type="domain" description="Protein kinase" evidence="1">
    <location>
        <begin position="93"/>
        <end position="270"/>
    </location>
</feature>
<dbReference type="GO" id="GO:0004672">
    <property type="term" value="F:protein kinase activity"/>
    <property type="evidence" value="ECO:0007669"/>
    <property type="project" value="InterPro"/>
</dbReference>
<evidence type="ECO:0000259" key="1">
    <source>
        <dbReference type="PROSITE" id="PS50011"/>
    </source>
</evidence>
<dbReference type="EMBL" id="KV878894">
    <property type="protein sequence ID" value="OJJ85722.1"/>
    <property type="molecule type" value="Genomic_DNA"/>
</dbReference>
<proteinExistence type="predicted"/>
<dbReference type="AlphaFoldDB" id="A0A1L9VPA3"/>
<name>A0A1L9VPA3_ASPGL</name>
<reference evidence="3" key="1">
    <citation type="journal article" date="2017" name="Genome Biol.">
        <title>Comparative genomics reveals high biological diversity and specific adaptations in the industrially and medically important fungal genus Aspergillus.</title>
        <authorList>
            <person name="de Vries R.P."/>
            <person name="Riley R."/>
            <person name="Wiebenga A."/>
            <person name="Aguilar-Osorio G."/>
            <person name="Amillis S."/>
            <person name="Uchima C.A."/>
            <person name="Anderluh G."/>
            <person name="Asadollahi M."/>
            <person name="Askin M."/>
            <person name="Barry K."/>
            <person name="Battaglia E."/>
            <person name="Bayram O."/>
            <person name="Benocci T."/>
            <person name="Braus-Stromeyer S.A."/>
            <person name="Caldana C."/>
            <person name="Canovas D."/>
            <person name="Cerqueira G.C."/>
            <person name="Chen F."/>
            <person name="Chen W."/>
            <person name="Choi C."/>
            <person name="Clum A."/>
            <person name="Dos Santos R.A."/>
            <person name="Damasio A.R."/>
            <person name="Diallinas G."/>
            <person name="Emri T."/>
            <person name="Fekete E."/>
            <person name="Flipphi M."/>
            <person name="Freyberg S."/>
            <person name="Gallo A."/>
            <person name="Gournas C."/>
            <person name="Habgood R."/>
            <person name="Hainaut M."/>
            <person name="Harispe M.L."/>
            <person name="Henrissat B."/>
            <person name="Hilden K.S."/>
            <person name="Hope R."/>
            <person name="Hossain A."/>
            <person name="Karabika E."/>
            <person name="Karaffa L."/>
            <person name="Karanyi Z."/>
            <person name="Krasevec N."/>
            <person name="Kuo A."/>
            <person name="Kusch H."/>
            <person name="LaButti K."/>
            <person name="Lagendijk E.L."/>
            <person name="Lapidus A."/>
            <person name="Levasseur A."/>
            <person name="Lindquist E."/>
            <person name="Lipzen A."/>
            <person name="Logrieco A.F."/>
            <person name="MacCabe A."/>
            <person name="Maekelae M.R."/>
            <person name="Malavazi I."/>
            <person name="Melin P."/>
            <person name="Meyer V."/>
            <person name="Mielnichuk N."/>
            <person name="Miskei M."/>
            <person name="Molnar A.P."/>
            <person name="Mule G."/>
            <person name="Ngan C.Y."/>
            <person name="Orejas M."/>
            <person name="Orosz E."/>
            <person name="Ouedraogo J.P."/>
            <person name="Overkamp K.M."/>
            <person name="Park H.-S."/>
            <person name="Perrone G."/>
            <person name="Piumi F."/>
            <person name="Punt P.J."/>
            <person name="Ram A.F."/>
            <person name="Ramon A."/>
            <person name="Rauscher S."/>
            <person name="Record E."/>
            <person name="Riano-Pachon D.M."/>
            <person name="Robert V."/>
            <person name="Roehrig J."/>
            <person name="Ruller R."/>
            <person name="Salamov A."/>
            <person name="Salih N.S."/>
            <person name="Samson R.A."/>
            <person name="Sandor E."/>
            <person name="Sanguinetti M."/>
            <person name="Schuetze T."/>
            <person name="Sepcic K."/>
            <person name="Shelest E."/>
            <person name="Sherlock G."/>
            <person name="Sophianopoulou V."/>
            <person name="Squina F.M."/>
            <person name="Sun H."/>
            <person name="Susca A."/>
            <person name="Todd R.B."/>
            <person name="Tsang A."/>
            <person name="Unkles S.E."/>
            <person name="van de Wiele N."/>
            <person name="van Rossen-Uffink D."/>
            <person name="Oliveira J.V."/>
            <person name="Vesth T.C."/>
            <person name="Visser J."/>
            <person name="Yu J.-H."/>
            <person name="Zhou M."/>
            <person name="Andersen M.R."/>
            <person name="Archer D.B."/>
            <person name="Baker S.E."/>
            <person name="Benoit I."/>
            <person name="Brakhage A.A."/>
            <person name="Braus G.H."/>
            <person name="Fischer R."/>
            <person name="Frisvad J.C."/>
            <person name="Goldman G.H."/>
            <person name="Houbraken J."/>
            <person name="Oakley B."/>
            <person name="Pocsi I."/>
            <person name="Scazzocchio C."/>
            <person name="Seiboth B."/>
            <person name="vanKuyk P.A."/>
            <person name="Wortman J."/>
            <person name="Dyer P.S."/>
            <person name="Grigoriev I.V."/>
        </authorList>
    </citation>
    <scope>NUCLEOTIDE SEQUENCE [LARGE SCALE GENOMIC DNA]</scope>
    <source>
        <strain evidence="3">CBS 516.65</strain>
    </source>
</reference>
<dbReference type="Gene3D" id="1.10.510.10">
    <property type="entry name" value="Transferase(Phosphotransferase) domain 1"/>
    <property type="match status" value="1"/>
</dbReference>
<dbReference type="Pfam" id="PF06293">
    <property type="entry name" value="Kdo"/>
    <property type="match status" value="1"/>
</dbReference>
<evidence type="ECO:0000313" key="2">
    <source>
        <dbReference type="EMBL" id="OJJ85722.1"/>
    </source>
</evidence>
<protein>
    <recommendedName>
        <fullName evidence="1">Protein kinase domain-containing protein</fullName>
    </recommendedName>
</protein>
<accession>A0A1L9VPA3</accession>
<dbReference type="InterPro" id="IPR011009">
    <property type="entry name" value="Kinase-like_dom_sf"/>
</dbReference>
<dbReference type="SUPFAM" id="SSF56112">
    <property type="entry name" value="Protein kinase-like (PK-like)"/>
    <property type="match status" value="1"/>
</dbReference>
<dbReference type="STRING" id="1160497.A0A1L9VPA3"/>